<reference evidence="1 2" key="1">
    <citation type="submission" date="2024-01" db="EMBL/GenBank/DDBJ databases">
        <title>The genomes of 5 underutilized Papilionoideae crops provide insights into root nodulation and disease resistanc.</title>
        <authorList>
            <person name="Jiang F."/>
        </authorList>
    </citation>
    <scope>NUCLEOTIDE SEQUENCE [LARGE SCALE GENOMIC DNA]</scope>
    <source>
        <strain evidence="1">DUOXIRENSHENG_FW03</strain>
        <tissue evidence="1">Leaves</tissue>
    </source>
</reference>
<gene>
    <name evidence="1" type="ORF">VNO78_08143</name>
</gene>
<name>A0AAN9SWN6_PSOTE</name>
<comment type="caution">
    <text evidence="1">The sequence shown here is derived from an EMBL/GenBank/DDBJ whole genome shotgun (WGS) entry which is preliminary data.</text>
</comment>
<evidence type="ECO:0000313" key="2">
    <source>
        <dbReference type="Proteomes" id="UP001386955"/>
    </source>
</evidence>
<dbReference type="Proteomes" id="UP001386955">
    <property type="component" value="Unassembled WGS sequence"/>
</dbReference>
<proteinExistence type="predicted"/>
<keyword evidence="2" id="KW-1185">Reference proteome</keyword>
<sequence length="70" mass="8001">MEYILILSFMAVQLKILLSESFISKEIDGCKGVPCSYTILDSFIFFSSKLLVFACFTFDGDKNEWESLVE</sequence>
<dbReference type="EMBL" id="JAYMYS010000002">
    <property type="protein sequence ID" value="KAK7406516.1"/>
    <property type="molecule type" value="Genomic_DNA"/>
</dbReference>
<accession>A0AAN9SWN6</accession>
<protein>
    <submittedName>
        <fullName evidence="1">Uncharacterized protein</fullName>
    </submittedName>
</protein>
<organism evidence="1 2">
    <name type="scientific">Psophocarpus tetragonolobus</name>
    <name type="common">Winged bean</name>
    <name type="synonym">Dolichos tetragonolobus</name>
    <dbReference type="NCBI Taxonomy" id="3891"/>
    <lineage>
        <taxon>Eukaryota</taxon>
        <taxon>Viridiplantae</taxon>
        <taxon>Streptophyta</taxon>
        <taxon>Embryophyta</taxon>
        <taxon>Tracheophyta</taxon>
        <taxon>Spermatophyta</taxon>
        <taxon>Magnoliopsida</taxon>
        <taxon>eudicotyledons</taxon>
        <taxon>Gunneridae</taxon>
        <taxon>Pentapetalae</taxon>
        <taxon>rosids</taxon>
        <taxon>fabids</taxon>
        <taxon>Fabales</taxon>
        <taxon>Fabaceae</taxon>
        <taxon>Papilionoideae</taxon>
        <taxon>50 kb inversion clade</taxon>
        <taxon>NPAAA clade</taxon>
        <taxon>indigoferoid/millettioid clade</taxon>
        <taxon>Phaseoleae</taxon>
        <taxon>Psophocarpus</taxon>
    </lineage>
</organism>
<evidence type="ECO:0000313" key="1">
    <source>
        <dbReference type="EMBL" id="KAK7406516.1"/>
    </source>
</evidence>
<dbReference type="AlphaFoldDB" id="A0AAN9SWN6"/>